<evidence type="ECO:0000256" key="1">
    <source>
        <dbReference type="SAM" id="Phobius"/>
    </source>
</evidence>
<dbReference type="PaxDb" id="537011-PREVCOP_04318"/>
<name>D1PAU3_9BACT</name>
<evidence type="ECO:0000313" key="3">
    <source>
        <dbReference type="Proteomes" id="UP000004477"/>
    </source>
</evidence>
<dbReference type="Proteomes" id="UP000004477">
    <property type="component" value="Unassembled WGS sequence"/>
</dbReference>
<keyword evidence="1" id="KW-1133">Transmembrane helix</keyword>
<comment type="caution">
    <text evidence="2">The sequence shown here is derived from an EMBL/GenBank/DDBJ whole genome shotgun (WGS) entry which is preliminary data.</text>
</comment>
<reference evidence="2" key="1">
    <citation type="submission" date="2009-11" db="EMBL/GenBank/DDBJ databases">
        <authorList>
            <person name="Weinstock G."/>
            <person name="Sodergren E."/>
            <person name="Clifton S."/>
            <person name="Fulton L."/>
            <person name="Fulton B."/>
            <person name="Courtney L."/>
            <person name="Fronick C."/>
            <person name="Harrison M."/>
            <person name="Strong C."/>
            <person name="Farmer C."/>
            <person name="Delahaunty K."/>
            <person name="Markovic C."/>
            <person name="Hall O."/>
            <person name="Minx P."/>
            <person name="Tomlinson C."/>
            <person name="Mitreva M."/>
            <person name="Nelson J."/>
            <person name="Hou S."/>
            <person name="Wollam A."/>
            <person name="Pepin K.H."/>
            <person name="Johnson M."/>
            <person name="Bhonagiri V."/>
            <person name="Nash W.E."/>
            <person name="Warren W."/>
            <person name="Chinwalla A."/>
            <person name="Mardis E.R."/>
            <person name="Wilson R.K."/>
        </authorList>
    </citation>
    <scope>NUCLEOTIDE SEQUENCE [LARGE SCALE GENOMIC DNA]</scope>
    <source>
        <strain evidence="2">DSM 18205</strain>
    </source>
</reference>
<proteinExistence type="predicted"/>
<keyword evidence="1" id="KW-0472">Membrane</keyword>
<dbReference type="AlphaFoldDB" id="D1PAU3"/>
<sequence>MMPTGFYILKHIFFMVTFDSYFIFLMVTFVGYSIALIVTFDGYFS</sequence>
<protein>
    <submittedName>
        <fullName evidence="2">Uncharacterized protein</fullName>
    </submittedName>
</protein>
<keyword evidence="1" id="KW-0812">Transmembrane</keyword>
<dbReference type="HOGENOM" id="CLU_3203449_0_0_10"/>
<evidence type="ECO:0000313" key="2">
    <source>
        <dbReference type="EMBL" id="EFB36184.1"/>
    </source>
</evidence>
<accession>D1PAU3</accession>
<feature type="transmembrane region" description="Helical" evidence="1">
    <location>
        <begin position="12"/>
        <end position="40"/>
    </location>
</feature>
<dbReference type="EMBL" id="ACBX02000010">
    <property type="protein sequence ID" value="EFB36184.1"/>
    <property type="molecule type" value="Genomic_DNA"/>
</dbReference>
<keyword evidence="3" id="KW-1185">Reference proteome</keyword>
<organism evidence="2 3">
    <name type="scientific">Segatella copri DSM 18205</name>
    <dbReference type="NCBI Taxonomy" id="537011"/>
    <lineage>
        <taxon>Bacteria</taxon>
        <taxon>Pseudomonadati</taxon>
        <taxon>Bacteroidota</taxon>
        <taxon>Bacteroidia</taxon>
        <taxon>Bacteroidales</taxon>
        <taxon>Prevotellaceae</taxon>
        <taxon>Segatella</taxon>
    </lineage>
</organism>
<gene>
    <name evidence="2" type="ORF">PREVCOP_04318</name>
</gene>